<feature type="compositionally biased region" description="Pro residues" evidence="1">
    <location>
        <begin position="429"/>
        <end position="441"/>
    </location>
</feature>
<dbReference type="EMBL" id="OBQI01000001">
    <property type="protein sequence ID" value="SOC47437.1"/>
    <property type="molecule type" value="Genomic_DNA"/>
</dbReference>
<keyword evidence="2" id="KW-0472">Membrane</keyword>
<keyword evidence="2" id="KW-1133">Transmembrane helix</keyword>
<dbReference type="Proteomes" id="UP000219435">
    <property type="component" value="Unassembled WGS sequence"/>
</dbReference>
<evidence type="ECO:0000259" key="3">
    <source>
        <dbReference type="Pfam" id="PF20570"/>
    </source>
</evidence>
<sequence>MNDEGSRRYAWCMPRSHDDAVAGGVPRRVLVVAGGFLLAAAATLAVFLTDNPQYLRIAVVAVAWAFVLATFAAGRRGGDRAAAAAREAQLRRTYEHELDLEVAARREYELELENELRRQTEQTMREELDALRGELAALAELRDQVAGVAALRADLSGLSGLREEVARVAAMRDDIVALGSLRHELGQLHELRDDMGRLRAELTEQLSSEMLIERIVMRTQASRVPGEPTRTLEASWGDETPRELTGGWPAVRLDEARETRQFEQVRVERTDVRPSPAPHTAASWTPPAPHTSVFAGPQPSRLGPPPTAAPGVPDPAPADPAPRAPATTTFPLLPPPTPVAPPPSPLDWLVARELLDVPEVPAAAELPAAPEVPAVRPAPPRPSPRRRRSDDAELPPVPVAEARTAEQPGPGRARPRIEDRGGYRVAMPDPAPTPALPPVQPAGPTTSPGSANRLAEILAENGVSPAAGGRRRRRYREDGDGSDDVLSRVLGRD</sequence>
<dbReference type="Pfam" id="PF20570">
    <property type="entry name" value="DUF6779"/>
    <property type="match status" value="1"/>
</dbReference>
<evidence type="ECO:0000313" key="5">
    <source>
        <dbReference type="Proteomes" id="UP000219435"/>
    </source>
</evidence>
<name>A0A285V0J9_9ACTN</name>
<evidence type="ECO:0000313" key="4">
    <source>
        <dbReference type="EMBL" id="SOC47437.1"/>
    </source>
</evidence>
<accession>A0A285V0J9</accession>
<keyword evidence="2" id="KW-0812">Transmembrane</keyword>
<dbReference type="AlphaFoldDB" id="A0A285V0J9"/>
<reference evidence="5" key="1">
    <citation type="submission" date="2017-08" db="EMBL/GenBank/DDBJ databases">
        <authorList>
            <person name="Varghese N."/>
            <person name="Submissions S."/>
        </authorList>
    </citation>
    <scope>NUCLEOTIDE SEQUENCE [LARGE SCALE GENOMIC DNA]</scope>
    <source>
        <strain evidence="5">DSM 4725</strain>
    </source>
</reference>
<evidence type="ECO:0000256" key="1">
    <source>
        <dbReference type="SAM" id="MobiDB-lite"/>
    </source>
</evidence>
<keyword evidence="5" id="KW-1185">Reference proteome</keyword>
<protein>
    <recommendedName>
        <fullName evidence="3">DUF6779 domain-containing protein</fullName>
    </recommendedName>
</protein>
<feature type="compositionally biased region" description="Pro residues" evidence="1">
    <location>
        <begin position="302"/>
        <end position="323"/>
    </location>
</feature>
<evidence type="ECO:0000256" key="2">
    <source>
        <dbReference type="SAM" id="Phobius"/>
    </source>
</evidence>
<organism evidence="4 5">
    <name type="scientific">Blastococcus aggregatus</name>
    <dbReference type="NCBI Taxonomy" id="38502"/>
    <lineage>
        <taxon>Bacteria</taxon>
        <taxon>Bacillati</taxon>
        <taxon>Actinomycetota</taxon>
        <taxon>Actinomycetes</taxon>
        <taxon>Geodermatophilales</taxon>
        <taxon>Geodermatophilaceae</taxon>
        <taxon>Blastococcus</taxon>
    </lineage>
</organism>
<feature type="transmembrane region" description="Helical" evidence="2">
    <location>
        <begin position="29"/>
        <end position="48"/>
    </location>
</feature>
<feature type="transmembrane region" description="Helical" evidence="2">
    <location>
        <begin position="54"/>
        <end position="73"/>
    </location>
</feature>
<proteinExistence type="predicted"/>
<gene>
    <name evidence="4" type="ORF">SAMN05660748_0819</name>
</gene>
<feature type="region of interest" description="Disordered" evidence="1">
    <location>
        <begin position="364"/>
        <end position="493"/>
    </location>
</feature>
<feature type="compositionally biased region" description="Basic and acidic residues" evidence="1">
    <location>
        <begin position="252"/>
        <end position="272"/>
    </location>
</feature>
<feature type="region of interest" description="Disordered" evidence="1">
    <location>
        <begin position="222"/>
        <end position="346"/>
    </location>
</feature>
<feature type="compositionally biased region" description="Low complexity" evidence="1">
    <location>
        <begin position="364"/>
        <end position="375"/>
    </location>
</feature>
<dbReference type="InterPro" id="IPR046706">
    <property type="entry name" value="DUF6779"/>
</dbReference>
<feature type="compositionally biased region" description="Pro residues" evidence="1">
    <location>
        <begin position="332"/>
        <end position="345"/>
    </location>
</feature>
<feature type="domain" description="DUF6779" evidence="3">
    <location>
        <begin position="55"/>
        <end position="144"/>
    </location>
</feature>